<organism evidence="2 3">
    <name type="scientific">Ktedonobacter racemifer DSM 44963</name>
    <dbReference type="NCBI Taxonomy" id="485913"/>
    <lineage>
        <taxon>Bacteria</taxon>
        <taxon>Bacillati</taxon>
        <taxon>Chloroflexota</taxon>
        <taxon>Ktedonobacteria</taxon>
        <taxon>Ktedonobacterales</taxon>
        <taxon>Ktedonobacteraceae</taxon>
        <taxon>Ktedonobacter</taxon>
    </lineage>
</organism>
<feature type="transmembrane region" description="Helical" evidence="1">
    <location>
        <begin position="194"/>
        <end position="216"/>
    </location>
</feature>
<feature type="transmembrane region" description="Helical" evidence="1">
    <location>
        <begin position="108"/>
        <end position="124"/>
    </location>
</feature>
<dbReference type="InParanoid" id="D6TCR7"/>
<feature type="transmembrane region" description="Helical" evidence="1">
    <location>
        <begin position="232"/>
        <end position="254"/>
    </location>
</feature>
<evidence type="ECO:0000313" key="2">
    <source>
        <dbReference type="EMBL" id="EFH88181.1"/>
    </source>
</evidence>
<dbReference type="STRING" id="485913.Krac_9590"/>
<feature type="transmembrane region" description="Helical" evidence="1">
    <location>
        <begin position="21"/>
        <end position="40"/>
    </location>
</feature>
<protein>
    <submittedName>
        <fullName evidence="2">Uncharacterized protein</fullName>
    </submittedName>
</protein>
<reference evidence="2 3" key="1">
    <citation type="journal article" date="2011" name="Stand. Genomic Sci.">
        <title>Non-contiguous finished genome sequence and contextual data of the filamentous soil bacterium Ktedonobacter racemifer type strain (SOSP1-21).</title>
        <authorList>
            <person name="Chang Y.J."/>
            <person name="Land M."/>
            <person name="Hauser L."/>
            <person name="Chertkov O."/>
            <person name="Del Rio T.G."/>
            <person name="Nolan M."/>
            <person name="Copeland A."/>
            <person name="Tice H."/>
            <person name="Cheng J.F."/>
            <person name="Lucas S."/>
            <person name="Han C."/>
            <person name="Goodwin L."/>
            <person name="Pitluck S."/>
            <person name="Ivanova N."/>
            <person name="Ovchinikova G."/>
            <person name="Pati A."/>
            <person name="Chen A."/>
            <person name="Palaniappan K."/>
            <person name="Mavromatis K."/>
            <person name="Liolios K."/>
            <person name="Brettin T."/>
            <person name="Fiebig A."/>
            <person name="Rohde M."/>
            <person name="Abt B."/>
            <person name="Goker M."/>
            <person name="Detter J.C."/>
            <person name="Woyke T."/>
            <person name="Bristow J."/>
            <person name="Eisen J.A."/>
            <person name="Markowitz V."/>
            <person name="Hugenholtz P."/>
            <person name="Kyrpides N.C."/>
            <person name="Klenk H.P."/>
            <person name="Lapidus A."/>
        </authorList>
    </citation>
    <scope>NUCLEOTIDE SEQUENCE [LARGE SCALE GENOMIC DNA]</scope>
    <source>
        <strain evidence="3">DSM 44963</strain>
    </source>
</reference>
<name>D6TCR7_KTERA</name>
<evidence type="ECO:0000256" key="1">
    <source>
        <dbReference type="SAM" id="Phobius"/>
    </source>
</evidence>
<dbReference type="Proteomes" id="UP000004508">
    <property type="component" value="Unassembled WGS sequence"/>
</dbReference>
<feature type="transmembrane region" description="Helical" evidence="1">
    <location>
        <begin position="333"/>
        <end position="350"/>
    </location>
</feature>
<dbReference type="EMBL" id="ADVG01000001">
    <property type="protein sequence ID" value="EFH88181.1"/>
    <property type="molecule type" value="Genomic_DNA"/>
</dbReference>
<keyword evidence="1" id="KW-0472">Membrane</keyword>
<feature type="transmembrane region" description="Helical" evidence="1">
    <location>
        <begin position="168"/>
        <end position="188"/>
    </location>
</feature>
<sequence length="448" mass="50959">MKSGKTRTDPRLQGRVLLAARATWSAFALFNLVLFIINVFRPFGGTTTFCPLDFTCAPYDESMLHALQLAHISLPTFETYLNIYSIIYGLILLSFSVLLFWRMSDQPIGWLTSFTFLLLAVSNLHGNSDDAPSSLLIFVGIIQDAGLVLLCEGFFFVTFPDGRFAPRWSWIVGCSLLIQSILFQLPFGLGVLNWPFPLIIIELILAYCSPIALLIYRYRRVFTPVQRQQTRWVIFGLVIYLPLLFFGFFGSALFPDWGAYQVMLQFLPSLAFLIIPLSITIAIQRSRLWDIDVLINRALVYGPLTTIMALLYLGLVFGAQFLLVAFIGNNQDIIIVGSTLIVAILFQPLRQNIQNVIDRRFYRQKYDAQRTLQAFSTTLHQETDLSHLSEQIVAVVQQTLQPAHVSLWLLPSLLKGGLRSSPLQKRPWWNSPLTLRRSRSCERLPNLV</sequence>
<feature type="transmembrane region" description="Helical" evidence="1">
    <location>
        <begin position="266"/>
        <end position="283"/>
    </location>
</feature>
<keyword evidence="3" id="KW-1185">Reference proteome</keyword>
<feature type="transmembrane region" description="Helical" evidence="1">
    <location>
        <begin position="136"/>
        <end position="156"/>
    </location>
</feature>
<feature type="transmembrane region" description="Helical" evidence="1">
    <location>
        <begin position="304"/>
        <end position="327"/>
    </location>
</feature>
<keyword evidence="1" id="KW-0812">Transmembrane</keyword>
<feature type="transmembrane region" description="Helical" evidence="1">
    <location>
        <begin position="83"/>
        <end position="101"/>
    </location>
</feature>
<dbReference type="AlphaFoldDB" id="D6TCR7"/>
<gene>
    <name evidence="2" type="ORF">Krac_9590</name>
</gene>
<dbReference type="OrthoDB" id="136463at2"/>
<accession>D6TCR7</accession>
<proteinExistence type="predicted"/>
<dbReference type="eggNOG" id="COG4585">
    <property type="taxonomic scope" value="Bacteria"/>
</dbReference>
<comment type="caution">
    <text evidence="2">The sequence shown here is derived from an EMBL/GenBank/DDBJ whole genome shotgun (WGS) entry which is preliminary data.</text>
</comment>
<keyword evidence="1" id="KW-1133">Transmembrane helix</keyword>
<evidence type="ECO:0000313" key="3">
    <source>
        <dbReference type="Proteomes" id="UP000004508"/>
    </source>
</evidence>
<dbReference type="RefSeq" id="WP_007903999.1">
    <property type="nucleotide sequence ID" value="NZ_ADVG01000001.1"/>
</dbReference>